<dbReference type="PANTHER" id="PTHR11188">
    <property type="entry name" value="ARRESTIN DOMAIN CONTAINING PROTEIN"/>
    <property type="match status" value="1"/>
</dbReference>
<dbReference type="Proteomes" id="UP000799750">
    <property type="component" value="Unassembled WGS sequence"/>
</dbReference>
<feature type="compositionally biased region" description="Basic and acidic residues" evidence="2">
    <location>
        <begin position="725"/>
        <end position="745"/>
    </location>
</feature>
<name>A0A6A6R617_9PEZI</name>
<dbReference type="SUPFAM" id="SSF81296">
    <property type="entry name" value="E set domains"/>
    <property type="match status" value="1"/>
</dbReference>
<dbReference type="Gene3D" id="2.60.40.640">
    <property type="match status" value="2"/>
</dbReference>
<dbReference type="PANTHER" id="PTHR11188:SF161">
    <property type="entry name" value="PH-RESPONSE REGULATOR PROTEIN PALF_RIM8"/>
    <property type="match status" value="1"/>
</dbReference>
<dbReference type="InterPro" id="IPR014756">
    <property type="entry name" value="Ig_E-set"/>
</dbReference>
<reference evidence="4" key="1">
    <citation type="journal article" date="2020" name="Stud. Mycol.">
        <title>101 Dothideomycetes genomes: a test case for predicting lifestyles and emergence of pathogens.</title>
        <authorList>
            <person name="Haridas S."/>
            <person name="Albert R."/>
            <person name="Binder M."/>
            <person name="Bloem J."/>
            <person name="Labutti K."/>
            <person name="Salamov A."/>
            <person name="Andreopoulos B."/>
            <person name="Baker S."/>
            <person name="Barry K."/>
            <person name="Bills G."/>
            <person name="Bluhm B."/>
            <person name="Cannon C."/>
            <person name="Castanera R."/>
            <person name="Culley D."/>
            <person name="Daum C."/>
            <person name="Ezra D."/>
            <person name="Gonzalez J."/>
            <person name="Henrissat B."/>
            <person name="Kuo A."/>
            <person name="Liang C."/>
            <person name="Lipzen A."/>
            <person name="Lutzoni F."/>
            <person name="Magnuson J."/>
            <person name="Mondo S."/>
            <person name="Nolan M."/>
            <person name="Ohm R."/>
            <person name="Pangilinan J."/>
            <person name="Park H.-J."/>
            <person name="Ramirez L."/>
            <person name="Alfaro M."/>
            <person name="Sun H."/>
            <person name="Tritt A."/>
            <person name="Yoshinaga Y."/>
            <person name="Zwiers L.-H."/>
            <person name="Turgeon B."/>
            <person name="Goodwin S."/>
            <person name="Spatafora J."/>
            <person name="Crous P."/>
            <person name="Grigoriev I."/>
        </authorList>
    </citation>
    <scope>NUCLEOTIDE SEQUENCE</scope>
    <source>
        <strain evidence="4">CBS 269.34</strain>
    </source>
</reference>
<dbReference type="GO" id="GO:0005829">
    <property type="term" value="C:cytosol"/>
    <property type="evidence" value="ECO:0007669"/>
    <property type="project" value="TreeGrafter"/>
</dbReference>
<evidence type="ECO:0000313" key="4">
    <source>
        <dbReference type="EMBL" id="KAF2499842.1"/>
    </source>
</evidence>
<dbReference type="GO" id="GO:0031625">
    <property type="term" value="F:ubiquitin protein ligase binding"/>
    <property type="evidence" value="ECO:0007669"/>
    <property type="project" value="TreeGrafter"/>
</dbReference>
<accession>A0A6A6R617</accession>
<organism evidence="4 5">
    <name type="scientific">Lophium mytilinum</name>
    <dbReference type="NCBI Taxonomy" id="390894"/>
    <lineage>
        <taxon>Eukaryota</taxon>
        <taxon>Fungi</taxon>
        <taxon>Dikarya</taxon>
        <taxon>Ascomycota</taxon>
        <taxon>Pezizomycotina</taxon>
        <taxon>Dothideomycetes</taxon>
        <taxon>Pleosporomycetidae</taxon>
        <taxon>Mytilinidiales</taxon>
        <taxon>Mytilinidiaceae</taxon>
        <taxon>Lophium</taxon>
    </lineage>
</organism>
<dbReference type="OrthoDB" id="7785529at2759"/>
<sequence>MNPPAAHPSPAHTSTPTRSLLSRLKSPLQSKTRNFTEFYIQADDPHRRYTPGDVITGSVILKVLKPFRVTHLVVSLHGYVQVFKNPNSPGDGLRSYSSTIALGKGKKGGSYFGNGFASLFEDEYVCCGEGRLAEGVYHFNFELEFPSKGLPSSIDFERGTVSYMLTSTLTRPTTISPTTSCDTKVYLIETIDIAPIHDPKPRTITLEAVSRGSRKKRSVKTVASTFKSPPKSSDTSEPARNSRVSELGSVTEESDTPESPSPSDVSFDSQLSSGGGTEYGVRSVATADSATVCGSKLSLRGKSITAKIEIAKGGFLRGDNIPVKISVEHTKHIKSVRGIIVTLYRQARVDMHPALPVAPHSKGDKTKSEDYYPKSRTGLGGLSLSSAGSSHLFRKDLSQSYAPLYVDPKTLTAEVKCSVRVPDEAFPTISSVPGAMISFKYYVEVVVDLQGKLTGLDKYFSNSGLLSVPNMYGNTPEMGRAEDANGSIFAAWGGNFIDTESIRRDKSVVCSVFEVVIGTKDSDRNGKRRQQAPPEVEPSVVQDPIQNTHHIPLAAGDPRYYPSLEEQEYYGYEHQDHYYGNYAPGEGYQEGDYHDGQYYDEYDDMLRTSHFPPPNPEQEEELPEKERLRRAEARLLPSQPPEAPGTSAQASHIIPPSAPAIPEDDAPYHPSPQHRNYEDDNIPGRSNLSGPPMPSTPSTVIAAPQSNSQLAPSYSPPSLNSAHHPHTEDKQELQRRRLEMERSDPNDVPDDMGEASRSPHPVVAPSAPVLDEEDLGQQAGHSDLPRYER</sequence>
<gene>
    <name evidence="4" type="ORF">BU16DRAFT_524285</name>
</gene>
<feature type="compositionally biased region" description="Polar residues" evidence="2">
    <location>
        <begin position="696"/>
        <end position="721"/>
    </location>
</feature>
<feature type="compositionally biased region" description="Low complexity" evidence="2">
    <location>
        <begin position="755"/>
        <end position="769"/>
    </location>
</feature>
<evidence type="ECO:0000259" key="3">
    <source>
        <dbReference type="SMART" id="SM01017"/>
    </source>
</evidence>
<protein>
    <recommendedName>
        <fullName evidence="3">Arrestin C-terminal-like domain-containing protein</fullName>
    </recommendedName>
</protein>
<evidence type="ECO:0000256" key="2">
    <source>
        <dbReference type="SAM" id="MobiDB-lite"/>
    </source>
</evidence>
<dbReference type="SMART" id="SM01017">
    <property type="entry name" value="Arrestin_C"/>
    <property type="match status" value="1"/>
</dbReference>
<feature type="compositionally biased region" description="Polar residues" evidence="2">
    <location>
        <begin position="221"/>
        <end position="244"/>
    </location>
</feature>
<proteinExistence type="inferred from homology"/>
<comment type="similarity">
    <text evidence="1">Belongs to the arrestin family. PalF/RIM8 subfamily.</text>
</comment>
<feature type="domain" description="Arrestin C-terminal-like" evidence="3">
    <location>
        <begin position="300"/>
        <end position="477"/>
    </location>
</feature>
<feature type="region of interest" description="Disordered" evidence="2">
    <location>
        <begin position="1"/>
        <end position="20"/>
    </location>
</feature>
<dbReference type="InterPro" id="IPR011022">
    <property type="entry name" value="Arrestin_C-like"/>
</dbReference>
<dbReference type="Pfam" id="PF00339">
    <property type="entry name" value="Arrestin_N"/>
    <property type="match status" value="1"/>
</dbReference>
<dbReference type="EMBL" id="MU004184">
    <property type="protein sequence ID" value="KAF2499842.1"/>
    <property type="molecule type" value="Genomic_DNA"/>
</dbReference>
<dbReference type="InterPro" id="IPR014752">
    <property type="entry name" value="Arrestin-like_C"/>
</dbReference>
<dbReference type="AlphaFoldDB" id="A0A6A6R617"/>
<feature type="region of interest" description="Disordered" evidence="2">
    <location>
        <begin position="207"/>
        <end position="274"/>
    </location>
</feature>
<dbReference type="InterPro" id="IPR011021">
    <property type="entry name" value="Arrestin-like_N"/>
</dbReference>
<dbReference type="GO" id="GO:0005886">
    <property type="term" value="C:plasma membrane"/>
    <property type="evidence" value="ECO:0007669"/>
    <property type="project" value="TreeGrafter"/>
</dbReference>
<keyword evidence="5" id="KW-1185">Reference proteome</keyword>
<feature type="compositionally biased region" description="Low complexity" evidence="2">
    <location>
        <begin position="8"/>
        <end position="17"/>
    </location>
</feature>
<evidence type="ECO:0000256" key="1">
    <source>
        <dbReference type="ARBA" id="ARBA00037950"/>
    </source>
</evidence>
<dbReference type="GO" id="GO:0030674">
    <property type="term" value="F:protein-macromolecule adaptor activity"/>
    <property type="evidence" value="ECO:0007669"/>
    <property type="project" value="TreeGrafter"/>
</dbReference>
<feature type="region of interest" description="Disordered" evidence="2">
    <location>
        <begin position="605"/>
        <end position="789"/>
    </location>
</feature>
<dbReference type="Pfam" id="PF02752">
    <property type="entry name" value="Arrestin_C"/>
    <property type="match status" value="1"/>
</dbReference>
<dbReference type="InterPro" id="IPR050357">
    <property type="entry name" value="Arrestin_domain-protein"/>
</dbReference>
<feature type="compositionally biased region" description="Low complexity" evidence="2">
    <location>
        <begin position="257"/>
        <end position="266"/>
    </location>
</feature>
<feature type="compositionally biased region" description="Basic and acidic residues" evidence="2">
    <location>
        <begin position="624"/>
        <end position="633"/>
    </location>
</feature>
<evidence type="ECO:0000313" key="5">
    <source>
        <dbReference type="Proteomes" id="UP000799750"/>
    </source>
</evidence>
<dbReference type="GO" id="GO:0070086">
    <property type="term" value="P:ubiquitin-dependent endocytosis"/>
    <property type="evidence" value="ECO:0007669"/>
    <property type="project" value="TreeGrafter"/>
</dbReference>